<keyword evidence="3" id="KW-1185">Reference proteome</keyword>
<dbReference type="Pfam" id="PF04149">
    <property type="entry name" value="DUF397"/>
    <property type="match status" value="1"/>
</dbReference>
<gene>
    <name evidence="2" type="ORF">IW245_004553</name>
</gene>
<reference evidence="2" key="1">
    <citation type="submission" date="2020-11" db="EMBL/GenBank/DDBJ databases">
        <title>Sequencing the genomes of 1000 actinobacteria strains.</title>
        <authorList>
            <person name="Klenk H.-P."/>
        </authorList>
    </citation>
    <scope>NUCLEOTIDE SEQUENCE</scope>
    <source>
        <strain evidence="2">DSM 45356</strain>
    </source>
</reference>
<organism evidence="2 3">
    <name type="scientific">Longispora fulva</name>
    <dbReference type="NCBI Taxonomy" id="619741"/>
    <lineage>
        <taxon>Bacteria</taxon>
        <taxon>Bacillati</taxon>
        <taxon>Actinomycetota</taxon>
        <taxon>Actinomycetes</taxon>
        <taxon>Micromonosporales</taxon>
        <taxon>Micromonosporaceae</taxon>
        <taxon>Longispora</taxon>
    </lineage>
</organism>
<evidence type="ECO:0000313" key="2">
    <source>
        <dbReference type="EMBL" id="MBG6138359.1"/>
    </source>
</evidence>
<accession>A0A8J7GTV2</accession>
<sequence>MFIEGAREMRWRKSTRSGDTSDCVEVAFTSGNVHLRDSKDPCGPTLVITNADWAAFTGTKVGNR</sequence>
<evidence type="ECO:0000259" key="1">
    <source>
        <dbReference type="Pfam" id="PF04149"/>
    </source>
</evidence>
<dbReference type="AlphaFoldDB" id="A0A8J7GTV2"/>
<dbReference type="Proteomes" id="UP000622552">
    <property type="component" value="Unassembled WGS sequence"/>
</dbReference>
<comment type="caution">
    <text evidence="2">The sequence shown here is derived from an EMBL/GenBank/DDBJ whole genome shotgun (WGS) entry which is preliminary data.</text>
</comment>
<name>A0A8J7GTV2_9ACTN</name>
<feature type="domain" description="DUF397" evidence="1">
    <location>
        <begin position="10"/>
        <end position="58"/>
    </location>
</feature>
<protein>
    <recommendedName>
        <fullName evidence="1">DUF397 domain-containing protein</fullName>
    </recommendedName>
</protein>
<dbReference type="InterPro" id="IPR007278">
    <property type="entry name" value="DUF397"/>
</dbReference>
<dbReference type="RefSeq" id="WP_197005132.1">
    <property type="nucleotide sequence ID" value="NZ_BONS01000017.1"/>
</dbReference>
<evidence type="ECO:0000313" key="3">
    <source>
        <dbReference type="Proteomes" id="UP000622552"/>
    </source>
</evidence>
<proteinExistence type="predicted"/>
<dbReference type="EMBL" id="JADOUF010000001">
    <property type="protein sequence ID" value="MBG6138359.1"/>
    <property type="molecule type" value="Genomic_DNA"/>
</dbReference>